<organism evidence="7 8">
    <name type="scientific">Roseburia hominis (strain DSM 16839 / JCM 17582 / NCIMB 14029 / A2-183)</name>
    <dbReference type="NCBI Taxonomy" id="585394"/>
    <lineage>
        <taxon>Bacteria</taxon>
        <taxon>Bacillati</taxon>
        <taxon>Bacillota</taxon>
        <taxon>Clostridia</taxon>
        <taxon>Lachnospirales</taxon>
        <taxon>Lachnospiraceae</taxon>
        <taxon>Roseburia</taxon>
    </lineage>
</organism>
<evidence type="ECO:0000256" key="4">
    <source>
        <dbReference type="ARBA" id="ARBA00023136"/>
    </source>
</evidence>
<keyword evidence="8" id="KW-1185">Reference proteome</keyword>
<dbReference type="EMBL" id="CP003040">
    <property type="protein sequence ID" value="AEN97851.1"/>
    <property type="molecule type" value="Genomic_DNA"/>
</dbReference>
<feature type="transmembrane region" description="Helical" evidence="5">
    <location>
        <begin position="324"/>
        <end position="341"/>
    </location>
</feature>
<dbReference type="HOGENOM" id="CLU_061124_1_0_9"/>
<dbReference type="KEGG" id="rho:RHOM_13725"/>
<evidence type="ECO:0000256" key="2">
    <source>
        <dbReference type="ARBA" id="ARBA00022692"/>
    </source>
</evidence>
<dbReference type="GeneID" id="93724452"/>
<evidence type="ECO:0000259" key="6">
    <source>
        <dbReference type="Pfam" id="PF13515"/>
    </source>
</evidence>
<dbReference type="Pfam" id="PF13515">
    <property type="entry name" value="FUSC_2"/>
    <property type="match status" value="1"/>
</dbReference>
<feature type="transmembrane region" description="Helical" evidence="5">
    <location>
        <begin position="34"/>
        <end position="56"/>
    </location>
</feature>
<keyword evidence="3 5" id="KW-1133">Transmembrane helix</keyword>
<dbReference type="InterPro" id="IPR049453">
    <property type="entry name" value="Memb_transporter_dom"/>
</dbReference>
<comment type="subcellular location">
    <subcellularLocation>
        <location evidence="1">Membrane</location>
        <topology evidence="1">Multi-pass membrane protein</topology>
    </subcellularLocation>
</comment>
<dbReference type="GO" id="GO:0016020">
    <property type="term" value="C:membrane"/>
    <property type="evidence" value="ECO:0007669"/>
    <property type="project" value="UniProtKB-SubCell"/>
</dbReference>
<keyword evidence="4 5" id="KW-0472">Membrane</keyword>
<dbReference type="RefSeq" id="WP_014080819.1">
    <property type="nucleotide sequence ID" value="NC_015977.1"/>
</dbReference>
<proteinExistence type="predicted"/>
<evidence type="ECO:0000313" key="8">
    <source>
        <dbReference type="Proteomes" id="UP000008178"/>
    </source>
</evidence>
<evidence type="ECO:0000256" key="1">
    <source>
        <dbReference type="ARBA" id="ARBA00004141"/>
    </source>
</evidence>
<evidence type="ECO:0000256" key="3">
    <source>
        <dbReference type="ARBA" id="ARBA00022989"/>
    </source>
</evidence>
<dbReference type="Proteomes" id="UP000008178">
    <property type="component" value="Chromosome"/>
</dbReference>
<feature type="transmembrane region" description="Helical" evidence="5">
    <location>
        <begin position="291"/>
        <end position="312"/>
    </location>
</feature>
<feature type="domain" description="Integral membrane bound transporter" evidence="6">
    <location>
        <begin position="214"/>
        <end position="332"/>
    </location>
</feature>
<protein>
    <recommendedName>
        <fullName evidence="6">Integral membrane bound transporter domain-containing protein</fullName>
    </recommendedName>
</protein>
<dbReference type="STRING" id="585394.RHOM_13725"/>
<feature type="transmembrane region" description="Helical" evidence="5">
    <location>
        <begin position="253"/>
        <end position="279"/>
    </location>
</feature>
<name>G2T5K3_ROSHA</name>
<reference evidence="7 8" key="1">
    <citation type="journal article" date="2015" name="Genome Announc.">
        <title>Complete genome sequence of the human gut symbiont Roseburia hominis.</title>
        <authorList>
            <person name="Travis A.J."/>
            <person name="Kelly D."/>
            <person name="Flint H.J."/>
            <person name="Aminov R.I."/>
        </authorList>
    </citation>
    <scope>NUCLEOTIDE SEQUENCE [LARGE SCALE GENOMIC DNA]</scope>
    <source>
        <strain evidence="8">DSM 16839 / JCM 17582 / NCIMB 14029 / A2-183</strain>
    </source>
</reference>
<dbReference type="eggNOG" id="ENOG502Z7T7">
    <property type="taxonomic scope" value="Bacteria"/>
</dbReference>
<accession>G2T5K3</accession>
<feature type="transmembrane region" description="Helical" evidence="5">
    <location>
        <begin position="156"/>
        <end position="175"/>
    </location>
</feature>
<gene>
    <name evidence="7" type="ordered locus">RHOM_13725</name>
</gene>
<evidence type="ECO:0000313" key="7">
    <source>
        <dbReference type="EMBL" id="AEN97851.1"/>
    </source>
</evidence>
<sequence>MTFYQELQLNQAGSKNLLKKSETLKEKLYHMWVYLVKIAATMAFCFFFVSIFSILFGNENSIVGVVVLLCLMVFRNADLGIHTGQSTMLLALFFVIMTVCPHLANQFSPVLGMLLNIAALAVLILFGCHNPFMFNQSTLVLGYLLLYGYDVTGKSYQMRLVGMALGAALTCFVFYRNHKNRTYKRNLKDLIQEFDITSSRTKWQICQILCVPIVLCIAELCNMPRAMWAGIAAMSAILPFMEDMHYRVRKRIVGNIAGVICFTVLYFLLPSSIYAYIGILGGIGVGFSAQYGWQAVFNTFGALAIATETYGLQEAVSLRVIQNVFGVVFALAFCVIFYWFMSKKTVHAGLNVRFNEEKQITSDNEIQKWAK</sequence>
<evidence type="ECO:0000256" key="5">
    <source>
        <dbReference type="SAM" id="Phobius"/>
    </source>
</evidence>
<dbReference type="AlphaFoldDB" id="G2T5K3"/>
<feature type="transmembrane region" description="Helical" evidence="5">
    <location>
        <begin position="110"/>
        <end position="126"/>
    </location>
</feature>
<feature type="transmembrane region" description="Helical" evidence="5">
    <location>
        <begin position="88"/>
        <end position="104"/>
    </location>
</feature>
<keyword evidence="2 5" id="KW-0812">Transmembrane</keyword>